<comment type="caution">
    <text evidence="2">The sequence shown here is derived from an EMBL/GenBank/DDBJ whole genome shotgun (WGS) entry which is preliminary data.</text>
</comment>
<dbReference type="RefSeq" id="WP_214156932.1">
    <property type="nucleotide sequence ID" value="NZ_JAHBAY010000006.1"/>
</dbReference>
<feature type="transmembrane region" description="Helical" evidence="1">
    <location>
        <begin position="55"/>
        <end position="77"/>
    </location>
</feature>
<evidence type="ECO:0000256" key="1">
    <source>
        <dbReference type="SAM" id="Phobius"/>
    </source>
</evidence>
<keyword evidence="3" id="KW-1185">Reference proteome</keyword>
<keyword evidence="1" id="KW-0812">Transmembrane</keyword>
<feature type="transmembrane region" description="Helical" evidence="1">
    <location>
        <begin position="89"/>
        <end position="113"/>
    </location>
</feature>
<proteinExistence type="predicted"/>
<organism evidence="2 3">
    <name type="scientific">Kineosporia corallincola</name>
    <dbReference type="NCBI Taxonomy" id="2835133"/>
    <lineage>
        <taxon>Bacteria</taxon>
        <taxon>Bacillati</taxon>
        <taxon>Actinomycetota</taxon>
        <taxon>Actinomycetes</taxon>
        <taxon>Kineosporiales</taxon>
        <taxon>Kineosporiaceae</taxon>
        <taxon>Kineosporia</taxon>
    </lineage>
</organism>
<reference evidence="2 3" key="1">
    <citation type="submission" date="2021-05" db="EMBL/GenBank/DDBJ databases">
        <title>Kineosporia and Streptomyces sp. nov. two new marine actinobacteria isolated from Coral.</title>
        <authorList>
            <person name="Buangrab K."/>
            <person name="Sutthacheep M."/>
            <person name="Yeemin T."/>
            <person name="Harunari E."/>
            <person name="Igarashi Y."/>
            <person name="Kanchanasin P."/>
            <person name="Tanasupawat S."/>
            <person name="Phongsopitanun W."/>
        </authorList>
    </citation>
    <scope>NUCLEOTIDE SEQUENCE [LARGE SCALE GENOMIC DNA]</scope>
    <source>
        <strain evidence="2 3">J2-2</strain>
    </source>
</reference>
<keyword evidence="1" id="KW-1133">Transmembrane helix</keyword>
<dbReference type="EMBL" id="JAHBAY010000006">
    <property type="protein sequence ID" value="MBT0770647.1"/>
    <property type="molecule type" value="Genomic_DNA"/>
</dbReference>
<sequence>MGRAGTPPHWSVRYRHQLAAVRVGALVAAAVVATLAAEAFVLLTAAARARTDELLASALTTGALAALPAVVGGPALLWIRRSALNYRQLITETCCCVMACDLVMTIVVTVALLR</sequence>
<dbReference type="Proteomes" id="UP001197247">
    <property type="component" value="Unassembled WGS sequence"/>
</dbReference>
<evidence type="ECO:0000313" key="2">
    <source>
        <dbReference type="EMBL" id="MBT0770647.1"/>
    </source>
</evidence>
<evidence type="ECO:0000313" key="3">
    <source>
        <dbReference type="Proteomes" id="UP001197247"/>
    </source>
</evidence>
<gene>
    <name evidence="2" type="ORF">KIH74_17015</name>
</gene>
<feature type="transmembrane region" description="Helical" evidence="1">
    <location>
        <begin position="21"/>
        <end position="43"/>
    </location>
</feature>
<protein>
    <submittedName>
        <fullName evidence="2">Uncharacterized protein</fullName>
    </submittedName>
</protein>
<name>A0ABS5THS7_9ACTN</name>
<accession>A0ABS5THS7</accession>
<keyword evidence="1" id="KW-0472">Membrane</keyword>